<feature type="compositionally biased region" description="Low complexity" evidence="2">
    <location>
        <begin position="623"/>
        <end position="640"/>
    </location>
</feature>
<evidence type="ECO:0000313" key="3">
    <source>
        <dbReference type="EMBL" id="OAQ32632.1"/>
    </source>
</evidence>
<evidence type="ECO:0000256" key="1">
    <source>
        <dbReference type="SAM" id="Coils"/>
    </source>
</evidence>
<feature type="coiled-coil region" evidence="1">
    <location>
        <begin position="822"/>
        <end position="856"/>
    </location>
</feature>
<keyword evidence="4" id="KW-1185">Reference proteome</keyword>
<dbReference type="EMBL" id="KV442024">
    <property type="protein sequence ID" value="OAQ32632.1"/>
    <property type="molecule type" value="Genomic_DNA"/>
</dbReference>
<feature type="compositionally biased region" description="Basic and acidic residues" evidence="2">
    <location>
        <begin position="418"/>
        <end position="427"/>
    </location>
</feature>
<feature type="compositionally biased region" description="Polar residues" evidence="2">
    <location>
        <begin position="216"/>
        <end position="231"/>
    </location>
</feature>
<feature type="compositionally biased region" description="Low complexity" evidence="2">
    <location>
        <begin position="762"/>
        <end position="788"/>
    </location>
</feature>
<feature type="region of interest" description="Disordered" evidence="2">
    <location>
        <begin position="483"/>
        <end position="541"/>
    </location>
</feature>
<feature type="region of interest" description="Disordered" evidence="2">
    <location>
        <begin position="557"/>
        <end position="602"/>
    </location>
</feature>
<reference evidence="3 4" key="1">
    <citation type="submission" date="2016-05" db="EMBL/GenBank/DDBJ databases">
        <title>Genome sequencing reveals origins of a unique bacterial endosymbiosis in the earliest lineages of terrestrial Fungi.</title>
        <authorList>
            <consortium name="DOE Joint Genome Institute"/>
            <person name="Uehling J."/>
            <person name="Gryganskyi A."/>
            <person name="Hameed K."/>
            <person name="Tschaplinski T."/>
            <person name="Misztal P."/>
            <person name="Wu S."/>
            <person name="Desiro A."/>
            <person name="Vande Pol N."/>
            <person name="Du Z.-Y."/>
            <person name="Zienkiewicz A."/>
            <person name="Zienkiewicz K."/>
            <person name="Morin E."/>
            <person name="Tisserant E."/>
            <person name="Splivallo R."/>
            <person name="Hainaut M."/>
            <person name="Henrissat B."/>
            <person name="Ohm R."/>
            <person name="Kuo A."/>
            <person name="Yan J."/>
            <person name="Lipzen A."/>
            <person name="Nolan M."/>
            <person name="Labutti K."/>
            <person name="Barry K."/>
            <person name="Goldstein A."/>
            <person name="Labbe J."/>
            <person name="Schadt C."/>
            <person name="Tuskan G."/>
            <person name="Grigoriev I."/>
            <person name="Martin F."/>
            <person name="Vilgalys R."/>
            <person name="Bonito G."/>
        </authorList>
    </citation>
    <scope>NUCLEOTIDE SEQUENCE [LARGE SCALE GENOMIC DNA]</scope>
    <source>
        <strain evidence="3 4">AG-77</strain>
    </source>
</reference>
<feature type="compositionally biased region" description="Polar residues" evidence="2">
    <location>
        <begin position="671"/>
        <end position="680"/>
    </location>
</feature>
<feature type="compositionally biased region" description="Low complexity" evidence="2">
    <location>
        <begin position="722"/>
        <end position="742"/>
    </location>
</feature>
<dbReference type="OrthoDB" id="2448874at2759"/>
<feature type="region of interest" description="Disordered" evidence="2">
    <location>
        <begin position="371"/>
        <end position="470"/>
    </location>
</feature>
<feature type="compositionally biased region" description="Low complexity" evidence="2">
    <location>
        <begin position="651"/>
        <end position="670"/>
    </location>
</feature>
<accession>A0A197K4Q8</accession>
<keyword evidence="1" id="KW-0175">Coiled coil</keyword>
<feature type="region of interest" description="Disordered" evidence="2">
    <location>
        <begin position="307"/>
        <end position="346"/>
    </location>
</feature>
<feature type="compositionally biased region" description="Polar residues" evidence="2">
    <location>
        <begin position="698"/>
        <end position="707"/>
    </location>
</feature>
<feature type="compositionally biased region" description="Basic and acidic residues" evidence="2">
    <location>
        <begin position="320"/>
        <end position="334"/>
    </location>
</feature>
<evidence type="ECO:0000313" key="4">
    <source>
        <dbReference type="Proteomes" id="UP000078512"/>
    </source>
</evidence>
<feature type="compositionally biased region" description="Polar residues" evidence="2">
    <location>
        <begin position="121"/>
        <end position="148"/>
    </location>
</feature>
<feature type="compositionally biased region" description="Polar residues" evidence="2">
    <location>
        <begin position="310"/>
        <end position="319"/>
    </location>
</feature>
<feature type="compositionally biased region" description="Low complexity" evidence="2">
    <location>
        <begin position="101"/>
        <end position="118"/>
    </location>
</feature>
<name>A0A197K4Q8_9FUNG</name>
<feature type="compositionally biased region" description="Basic residues" evidence="2">
    <location>
        <begin position="557"/>
        <end position="568"/>
    </location>
</feature>
<evidence type="ECO:0000256" key="2">
    <source>
        <dbReference type="SAM" id="MobiDB-lite"/>
    </source>
</evidence>
<sequence>MPLPPLPTKTTLAAIATKATPTCTSSSLSTAQPVITTNDNNNISPTPPAGRKIRIISSCNYTNPMIRLNLKNLNPKTVTSTTAASPACAPKTPVRDQVPKVQAASHSVSSSFPVSTLATPDPSQASLTSTSKQTTAMKSTRTVVNTIKSSNSTYSSNGSSSNSNFSLSPDYDGDLSDKAGTTDEPDPDPDLHHRRRLAQPQLNRSPSLPRPRPLLTEQQNQSQEPEVTSSVDGEDPFKELGLKPYSPIWLSSRTPSFEMMRQRSYSPNPRHRMTICPSQVQDDDDVIGKDDREILGFDLHEPLKEEVESTENQITTAGKETQEPGSSHRYERFGSIKKRPSPLLPDHYDDLEDQDAEEVNLQMVDAKTIMSTTKRPRRDHAQDQSHAPPPLPLLRPHANNNNIGSNHAEAESGEIDEGPDRTHHNRECPFPPFCPDNNNSNDEHPYRQQPFGNRQLPPSQHNPQPYHQSYPHRRYSQQHENFQSNNYPYDHHHHNRNHSINRPYQSRPWTTYRGNNYRHPGEFHHTQDGSHPGNGGDGDEGSFWFRHERAFIGRWRGRGRGFSRGRGRGRGDYGNPELYNRYHFPPRQGGNHGTDPSHQQQYEHRFEGEDPMIDARPLEIANGTSTSTGTVTVSDSSSRSRPPPPSPPRGPVTDSHPPSSSSSLSIVSSSRTTLNLSPNLNHHMHASARQNEKHSQDIRSNNTESSTPPLPLATVPSSSAETKSTVTALSKSKTSTTTSLRTPSPPPQPVFISYHSTSPHNSISPSKSFSRSPSRSLSKSLSKSRSPSPATLASSAQTRLTRYAASEISSLAQKLTTEQTLRVQAQKQIRSLTQSLRDLEERNQLVEQNYEVLLAKYRREVRK</sequence>
<organism evidence="3 4">
    <name type="scientific">Linnemannia elongata AG-77</name>
    <dbReference type="NCBI Taxonomy" id="1314771"/>
    <lineage>
        <taxon>Eukaryota</taxon>
        <taxon>Fungi</taxon>
        <taxon>Fungi incertae sedis</taxon>
        <taxon>Mucoromycota</taxon>
        <taxon>Mortierellomycotina</taxon>
        <taxon>Mortierellomycetes</taxon>
        <taxon>Mortierellales</taxon>
        <taxon>Mortierellaceae</taxon>
        <taxon>Linnemannia</taxon>
    </lineage>
</organism>
<feature type="compositionally biased region" description="Polar residues" evidence="2">
    <location>
        <begin position="450"/>
        <end position="467"/>
    </location>
</feature>
<feature type="compositionally biased region" description="Low complexity" evidence="2">
    <location>
        <begin position="149"/>
        <end position="168"/>
    </location>
</feature>
<proteinExistence type="predicted"/>
<feature type="compositionally biased region" description="Basic and acidic residues" evidence="2">
    <location>
        <begin position="519"/>
        <end position="528"/>
    </location>
</feature>
<dbReference type="AlphaFoldDB" id="A0A197K4Q8"/>
<gene>
    <name evidence="3" type="ORF">K457DRAFT_29895</name>
</gene>
<dbReference type="Proteomes" id="UP000078512">
    <property type="component" value="Unassembled WGS sequence"/>
</dbReference>
<feature type="compositionally biased region" description="Pro residues" evidence="2">
    <location>
        <begin position="641"/>
        <end position="650"/>
    </location>
</feature>
<feature type="region of interest" description="Disordered" evidence="2">
    <location>
        <begin position="620"/>
        <end position="797"/>
    </location>
</feature>
<protein>
    <submittedName>
        <fullName evidence="3">Uncharacterized protein</fullName>
    </submittedName>
</protein>
<feature type="compositionally biased region" description="Low complexity" evidence="2">
    <location>
        <begin position="78"/>
        <end position="92"/>
    </location>
</feature>
<feature type="region of interest" description="Disordered" evidence="2">
    <location>
        <begin position="78"/>
        <end position="241"/>
    </location>
</feature>